<keyword evidence="5" id="KW-0325">Glycoprotein</keyword>
<dbReference type="PANTHER" id="PTHR24100:SF151">
    <property type="entry name" value="ICOS LIGAND"/>
    <property type="match status" value="1"/>
</dbReference>
<dbReference type="Pfam" id="PF07686">
    <property type="entry name" value="V-set"/>
    <property type="match status" value="1"/>
</dbReference>
<reference evidence="11" key="1">
    <citation type="submission" date="2012-01" db="EMBL/GenBank/DDBJ databases">
        <authorList>
            <person name="Walter R."/>
            <person name="Schartl M."/>
            <person name="Warren W."/>
        </authorList>
    </citation>
    <scope>NUCLEOTIDE SEQUENCE [LARGE SCALE GENOMIC DNA]</scope>
    <source>
        <strain evidence="11">JP 163 A</strain>
    </source>
</reference>
<comment type="subcellular location">
    <subcellularLocation>
        <location evidence="1">Membrane</location>
    </subcellularLocation>
</comment>
<feature type="compositionally biased region" description="Basic and acidic residues" evidence="7">
    <location>
        <begin position="187"/>
        <end position="197"/>
    </location>
</feature>
<dbReference type="PROSITE" id="PS50835">
    <property type="entry name" value="IG_LIKE"/>
    <property type="match status" value="1"/>
</dbReference>
<dbReference type="InterPro" id="IPR036179">
    <property type="entry name" value="Ig-like_dom_sf"/>
</dbReference>
<keyword evidence="8" id="KW-0812">Transmembrane</keyword>
<dbReference type="OMA" id="RERMCPA"/>
<protein>
    <submittedName>
        <fullName evidence="10">Myelin-oligodendrocyte glycoprotein-like</fullName>
    </submittedName>
</protein>
<evidence type="ECO:0000256" key="7">
    <source>
        <dbReference type="SAM" id="MobiDB-lite"/>
    </source>
</evidence>
<keyword evidence="3 8" id="KW-0472">Membrane</keyword>
<dbReference type="GO" id="GO:0050863">
    <property type="term" value="P:regulation of T cell activation"/>
    <property type="evidence" value="ECO:0007669"/>
    <property type="project" value="UniProtKB-ARBA"/>
</dbReference>
<evidence type="ECO:0000313" key="11">
    <source>
        <dbReference type="Proteomes" id="UP000002852"/>
    </source>
</evidence>
<evidence type="ECO:0000256" key="8">
    <source>
        <dbReference type="SAM" id="Phobius"/>
    </source>
</evidence>
<dbReference type="GO" id="GO:0001817">
    <property type="term" value="P:regulation of cytokine production"/>
    <property type="evidence" value="ECO:0007669"/>
    <property type="project" value="TreeGrafter"/>
</dbReference>
<reference evidence="10" key="4">
    <citation type="submission" date="2025-09" db="UniProtKB">
        <authorList>
            <consortium name="Ensembl"/>
        </authorList>
    </citation>
    <scope>IDENTIFICATION</scope>
    <source>
        <strain evidence="10">JP 163 A</strain>
    </source>
</reference>
<dbReference type="PANTHER" id="PTHR24100">
    <property type="entry name" value="BUTYROPHILIN"/>
    <property type="match status" value="1"/>
</dbReference>
<evidence type="ECO:0000256" key="1">
    <source>
        <dbReference type="ARBA" id="ARBA00004370"/>
    </source>
</evidence>
<dbReference type="SUPFAM" id="SSF48726">
    <property type="entry name" value="Immunoglobulin"/>
    <property type="match status" value="1"/>
</dbReference>
<dbReference type="GO" id="GO:0005102">
    <property type="term" value="F:signaling receptor binding"/>
    <property type="evidence" value="ECO:0007669"/>
    <property type="project" value="TreeGrafter"/>
</dbReference>
<evidence type="ECO:0000256" key="5">
    <source>
        <dbReference type="ARBA" id="ARBA00023180"/>
    </source>
</evidence>
<dbReference type="SMART" id="SM00409">
    <property type="entry name" value="IG"/>
    <property type="match status" value="1"/>
</dbReference>
<dbReference type="AlphaFoldDB" id="A0A3B5R1S3"/>
<sequence>MSAVILKALFIFPGEYHLVGPEEPIEAQVGSNVVLPCLVKPPVNLRDGTVEWMFDSSKTVHLFRNEGDDRESQDKSYKDRTYLNHAMLELGDISLKLSNITKNDEGIYSCLVQRLPDLSEERHVTLIVVDGKENENPEGHSGGPEPGVIVGLVVAALIILAFIIYCAVRRHRGEQIFPCWNNKSQKEQRRNYGDHRGNGNQGDGAEERPLQDLEQPNQNVRIIHHDLKSLHFCHY</sequence>
<dbReference type="InterPro" id="IPR003599">
    <property type="entry name" value="Ig_sub"/>
</dbReference>
<keyword evidence="11" id="KW-1185">Reference proteome</keyword>
<keyword evidence="2" id="KW-0732">Signal</keyword>
<evidence type="ECO:0000256" key="2">
    <source>
        <dbReference type="ARBA" id="ARBA00022729"/>
    </source>
</evidence>
<evidence type="ECO:0000313" key="10">
    <source>
        <dbReference type="Ensembl" id="ENSXMAP00000037227.1"/>
    </source>
</evidence>
<dbReference type="GeneTree" id="ENSGT01050000244843"/>
<organism evidence="10 11">
    <name type="scientific">Xiphophorus maculatus</name>
    <name type="common">Southern platyfish</name>
    <name type="synonym">Platypoecilus maculatus</name>
    <dbReference type="NCBI Taxonomy" id="8083"/>
    <lineage>
        <taxon>Eukaryota</taxon>
        <taxon>Metazoa</taxon>
        <taxon>Chordata</taxon>
        <taxon>Craniata</taxon>
        <taxon>Vertebrata</taxon>
        <taxon>Euteleostomi</taxon>
        <taxon>Actinopterygii</taxon>
        <taxon>Neopterygii</taxon>
        <taxon>Teleostei</taxon>
        <taxon>Neoteleostei</taxon>
        <taxon>Acanthomorphata</taxon>
        <taxon>Ovalentaria</taxon>
        <taxon>Atherinomorphae</taxon>
        <taxon>Cyprinodontiformes</taxon>
        <taxon>Poeciliidae</taxon>
        <taxon>Poeciliinae</taxon>
        <taxon>Xiphophorus</taxon>
    </lineage>
</organism>
<feature type="domain" description="Ig-like" evidence="9">
    <location>
        <begin position="13"/>
        <end position="125"/>
    </location>
</feature>
<evidence type="ECO:0000259" key="9">
    <source>
        <dbReference type="PROSITE" id="PS50835"/>
    </source>
</evidence>
<reference evidence="11" key="2">
    <citation type="journal article" date="2013" name="Nat. Genet.">
        <title>The genome of the platyfish, Xiphophorus maculatus, provides insights into evolutionary adaptation and several complex traits.</title>
        <authorList>
            <person name="Schartl M."/>
            <person name="Walter R.B."/>
            <person name="Shen Y."/>
            <person name="Garcia T."/>
            <person name="Catchen J."/>
            <person name="Amores A."/>
            <person name="Braasch I."/>
            <person name="Chalopin D."/>
            <person name="Volff J.N."/>
            <person name="Lesch K.P."/>
            <person name="Bisazza A."/>
            <person name="Minx P."/>
            <person name="Hillier L."/>
            <person name="Wilson R.K."/>
            <person name="Fuerstenberg S."/>
            <person name="Boore J."/>
            <person name="Searle S."/>
            <person name="Postlethwait J.H."/>
            <person name="Warren W.C."/>
        </authorList>
    </citation>
    <scope>NUCLEOTIDE SEQUENCE [LARGE SCALE GENOMIC DNA]</scope>
    <source>
        <strain evidence="11">JP 163 A</strain>
    </source>
</reference>
<dbReference type="Gene3D" id="2.60.40.10">
    <property type="entry name" value="Immunoglobulins"/>
    <property type="match status" value="1"/>
</dbReference>
<dbReference type="InterPro" id="IPR007110">
    <property type="entry name" value="Ig-like_dom"/>
</dbReference>
<proteinExistence type="predicted"/>
<evidence type="ECO:0000256" key="4">
    <source>
        <dbReference type="ARBA" id="ARBA00023157"/>
    </source>
</evidence>
<dbReference type="SMART" id="SM00406">
    <property type="entry name" value="IGv"/>
    <property type="match status" value="1"/>
</dbReference>
<dbReference type="Proteomes" id="UP000002852">
    <property type="component" value="Unassembled WGS sequence"/>
</dbReference>
<reference evidence="10" key="3">
    <citation type="submission" date="2025-08" db="UniProtKB">
        <authorList>
            <consortium name="Ensembl"/>
        </authorList>
    </citation>
    <scope>IDENTIFICATION</scope>
    <source>
        <strain evidence="10">JP 163 A</strain>
    </source>
</reference>
<dbReference type="GO" id="GO:0009897">
    <property type="term" value="C:external side of plasma membrane"/>
    <property type="evidence" value="ECO:0007669"/>
    <property type="project" value="TreeGrafter"/>
</dbReference>
<dbReference type="Ensembl" id="ENSXMAT00000033415.1">
    <property type="protein sequence ID" value="ENSXMAP00000037227.1"/>
    <property type="gene ID" value="ENSXMAG00000022680.1"/>
</dbReference>
<dbReference type="InParanoid" id="A0A3B5R1S3"/>
<dbReference type="InterPro" id="IPR013106">
    <property type="entry name" value="Ig_V-set"/>
</dbReference>
<feature type="region of interest" description="Disordered" evidence="7">
    <location>
        <begin position="187"/>
        <end position="213"/>
    </location>
</feature>
<evidence type="ECO:0000256" key="6">
    <source>
        <dbReference type="ARBA" id="ARBA00023319"/>
    </source>
</evidence>
<accession>A0A3B5R1S3</accession>
<dbReference type="GO" id="GO:1903037">
    <property type="term" value="P:regulation of leukocyte cell-cell adhesion"/>
    <property type="evidence" value="ECO:0007669"/>
    <property type="project" value="UniProtKB-ARBA"/>
</dbReference>
<name>A0A3B5R1S3_XIPMA</name>
<keyword evidence="6" id="KW-0393">Immunoglobulin domain</keyword>
<keyword evidence="4" id="KW-1015">Disulfide bond</keyword>
<dbReference type="GO" id="GO:0050852">
    <property type="term" value="P:T cell receptor signaling pathway"/>
    <property type="evidence" value="ECO:0007669"/>
    <property type="project" value="TreeGrafter"/>
</dbReference>
<feature type="transmembrane region" description="Helical" evidence="8">
    <location>
        <begin position="147"/>
        <end position="168"/>
    </location>
</feature>
<dbReference type="InterPro" id="IPR050504">
    <property type="entry name" value="IgSF_BTN/MOG"/>
</dbReference>
<dbReference type="InterPro" id="IPR013783">
    <property type="entry name" value="Ig-like_fold"/>
</dbReference>
<dbReference type="FunFam" id="2.60.40.10:FF:000142">
    <property type="entry name" value="V-set domain-containing T-cell activation inhibitor 1"/>
    <property type="match status" value="1"/>
</dbReference>
<evidence type="ECO:0000256" key="3">
    <source>
        <dbReference type="ARBA" id="ARBA00023136"/>
    </source>
</evidence>
<keyword evidence="8" id="KW-1133">Transmembrane helix</keyword>